<organism evidence="1">
    <name type="scientific">Siphoviridae sp. ctdYc1</name>
    <dbReference type="NCBI Taxonomy" id="2826399"/>
    <lineage>
        <taxon>Viruses</taxon>
        <taxon>Duplodnaviria</taxon>
        <taxon>Heunggongvirae</taxon>
        <taxon>Uroviricota</taxon>
        <taxon>Caudoviricetes</taxon>
    </lineage>
</organism>
<protein>
    <submittedName>
        <fullName evidence="1">Uncharacterized protein</fullName>
    </submittedName>
</protein>
<name>A0A8S5N1P6_9CAUD</name>
<sequence length="59" mass="6391">MPKDSLGVANIGNLLTYSAPAREGSCGRGVGRWGLHRQRVTETPNHKSLISWKRAICGS</sequence>
<evidence type="ECO:0000313" key="1">
    <source>
        <dbReference type="EMBL" id="DAD88059.1"/>
    </source>
</evidence>
<dbReference type="EMBL" id="BK015034">
    <property type="protein sequence ID" value="DAD88059.1"/>
    <property type="molecule type" value="Genomic_DNA"/>
</dbReference>
<proteinExistence type="predicted"/>
<accession>A0A8S5N1P6</accession>
<reference evidence="1" key="1">
    <citation type="journal article" date="2021" name="Proc. Natl. Acad. Sci. U.S.A.">
        <title>A Catalog of Tens of Thousands of Viruses from Human Metagenomes Reveals Hidden Associations with Chronic Diseases.</title>
        <authorList>
            <person name="Tisza M.J."/>
            <person name="Buck C.B."/>
        </authorList>
    </citation>
    <scope>NUCLEOTIDE SEQUENCE</scope>
    <source>
        <strain evidence="1">CtdYc1</strain>
    </source>
</reference>